<dbReference type="SUPFAM" id="SSF52540">
    <property type="entry name" value="P-loop containing nucleoside triphosphate hydrolases"/>
    <property type="match status" value="1"/>
</dbReference>
<sequence length="316" mass="34854">MLGVAVVKKPGIALLGREAELNKIMEYINAQHAHRVLVMWGPIGSGRSTLLRAALHMSNAVVKYYADFSPAPKPLGIEDVIEEVNCYGREDECLRSAISTTLHEAKERSGKILIAIDGMVCDGRAGSPCTLPLLIRNLARLVETYSDKLRVILSIDDSEAVLDLGTVAEYIDTLIVNGLPPSAAREFVRREAEHANIPLSDDQVNDVVAATGGLPFHMLVVIHEYRGNLDAWMKDVESRLRWKLALIASTMGTNVREAAKGILDLVHKPVTLVPRHAYNLLRLALRTNIAYLSRNEVIALQLPVYRGILHRIAYGT</sequence>
<dbReference type="InterPro" id="IPR027417">
    <property type="entry name" value="P-loop_NTPase"/>
</dbReference>
<dbReference type="AlphaFoldDB" id="G0EGV4"/>
<dbReference type="KEGG" id="pfm:Pyrfu_1394"/>
<dbReference type="EMBL" id="CP002838">
    <property type="protein sequence ID" value="AEM39252.1"/>
    <property type="molecule type" value="Genomic_DNA"/>
</dbReference>
<reference evidence="1 2" key="1">
    <citation type="journal article" date="2011" name="Stand. Genomic Sci.">
        <title>Complete genome sequence of the hyperthermophilic chemolithoautotroph Pyrolobus fumarii type strain (1A).</title>
        <authorList>
            <person name="Anderson I."/>
            <person name="Goker M."/>
            <person name="Nolan M."/>
            <person name="Lucas S."/>
            <person name="Hammon N."/>
            <person name="Deshpande S."/>
            <person name="Cheng J.F."/>
            <person name="Tapia R."/>
            <person name="Han C."/>
            <person name="Goodwin L."/>
            <person name="Pitluck S."/>
            <person name="Huntemann M."/>
            <person name="Liolios K."/>
            <person name="Ivanova N."/>
            <person name="Pagani I."/>
            <person name="Mavromatis K."/>
            <person name="Ovchinikova G."/>
            <person name="Pati A."/>
            <person name="Chen A."/>
            <person name="Palaniappan K."/>
            <person name="Land M."/>
            <person name="Hauser L."/>
            <person name="Brambilla E.M."/>
            <person name="Huber H."/>
            <person name="Yasawong M."/>
            <person name="Rohde M."/>
            <person name="Spring S."/>
            <person name="Abt B."/>
            <person name="Sikorski J."/>
            <person name="Wirth R."/>
            <person name="Detter J.C."/>
            <person name="Woyke T."/>
            <person name="Bristow J."/>
            <person name="Eisen J.A."/>
            <person name="Markowitz V."/>
            <person name="Hugenholtz P."/>
            <person name="Kyrpides N.C."/>
            <person name="Klenk H.P."/>
            <person name="Lapidus A."/>
        </authorList>
    </citation>
    <scope>NUCLEOTIDE SEQUENCE [LARGE SCALE GENOMIC DNA]</scope>
    <source>
        <strain evidence="2">DSM 11204 / 1A</strain>
    </source>
</reference>
<dbReference type="RefSeq" id="WP_014026929.1">
    <property type="nucleotide sequence ID" value="NC_015931.1"/>
</dbReference>
<dbReference type="PANTHER" id="PTHR34301:SF8">
    <property type="entry name" value="ATPASE DOMAIN-CONTAINING PROTEIN"/>
    <property type="match status" value="1"/>
</dbReference>
<dbReference type="HOGENOM" id="CLU_878847_0_0_2"/>
<dbReference type="Proteomes" id="UP000001037">
    <property type="component" value="Chromosome"/>
</dbReference>
<evidence type="ECO:0000313" key="2">
    <source>
        <dbReference type="Proteomes" id="UP000001037"/>
    </source>
</evidence>
<accession>G0EGV4</accession>
<dbReference type="Gene3D" id="3.40.50.300">
    <property type="entry name" value="P-loop containing nucleotide triphosphate hydrolases"/>
    <property type="match status" value="1"/>
</dbReference>
<name>G0EGV4_PYRF1</name>
<dbReference type="eggNOG" id="arCOG03409">
    <property type="taxonomic scope" value="Archaea"/>
</dbReference>
<evidence type="ECO:0000313" key="1">
    <source>
        <dbReference type="EMBL" id="AEM39252.1"/>
    </source>
</evidence>
<dbReference type="PANTHER" id="PTHR34301">
    <property type="entry name" value="DNA-BINDING PROTEIN-RELATED"/>
    <property type="match status" value="1"/>
</dbReference>
<dbReference type="GeneID" id="11138579"/>
<organism evidence="1 2">
    <name type="scientific">Pyrolobus fumarii (strain DSM 11204 / 1A)</name>
    <dbReference type="NCBI Taxonomy" id="694429"/>
    <lineage>
        <taxon>Archaea</taxon>
        <taxon>Thermoproteota</taxon>
        <taxon>Thermoprotei</taxon>
        <taxon>Desulfurococcales</taxon>
        <taxon>Pyrodictiaceae</taxon>
        <taxon>Pyrolobus</taxon>
    </lineage>
</organism>
<dbReference type="InParanoid" id="G0EGV4"/>
<proteinExistence type="predicted"/>
<protein>
    <submittedName>
        <fullName evidence="1">Uncharacterized protein</fullName>
    </submittedName>
</protein>
<gene>
    <name evidence="1" type="ordered locus">Pyrfu_1394</name>
</gene>
<keyword evidence="2" id="KW-1185">Reference proteome</keyword>